<evidence type="ECO:0000313" key="9">
    <source>
        <dbReference type="Proteomes" id="UP000332515"/>
    </source>
</evidence>
<dbReference type="RefSeq" id="WP_153479904.1">
    <property type="nucleotide sequence ID" value="NZ_VWNA01000001.1"/>
</dbReference>
<dbReference type="PANTHER" id="PTHR24305:SF166">
    <property type="entry name" value="CYTOCHROME P450 12A4, MITOCHONDRIAL-RELATED"/>
    <property type="match status" value="1"/>
</dbReference>
<dbReference type="InterPro" id="IPR036396">
    <property type="entry name" value="Cyt_P450_sf"/>
</dbReference>
<keyword evidence="6" id="KW-0503">Monooxygenase</keyword>
<keyword evidence="6" id="KW-0560">Oxidoreductase</keyword>
<feature type="binding site" description="axial binding residue" evidence="5">
    <location>
        <position position="367"/>
    </location>
    <ligand>
        <name>heme</name>
        <dbReference type="ChEBI" id="CHEBI:30413"/>
    </ligand>
    <ligandPart>
        <name>Fe</name>
        <dbReference type="ChEBI" id="CHEBI:18248"/>
    </ligandPart>
</feature>
<evidence type="ECO:0000256" key="4">
    <source>
        <dbReference type="ARBA" id="ARBA00023004"/>
    </source>
</evidence>
<keyword evidence="9" id="KW-1185">Reference proteome</keyword>
<dbReference type="Gene3D" id="1.10.630.10">
    <property type="entry name" value="Cytochrome P450"/>
    <property type="match status" value="1"/>
</dbReference>
<evidence type="ECO:0000256" key="6">
    <source>
        <dbReference type="RuleBase" id="RU000461"/>
    </source>
</evidence>
<evidence type="ECO:0000256" key="3">
    <source>
        <dbReference type="ARBA" id="ARBA00022723"/>
    </source>
</evidence>
<dbReference type="PRINTS" id="PR00385">
    <property type="entry name" value="P450"/>
</dbReference>
<comment type="caution">
    <text evidence="8">The sequence shown here is derived from an EMBL/GenBank/DDBJ whole genome shotgun (WGS) entry which is preliminary data.</text>
</comment>
<dbReference type="PANTHER" id="PTHR24305">
    <property type="entry name" value="CYTOCHROME P450"/>
    <property type="match status" value="1"/>
</dbReference>
<keyword evidence="4 5" id="KW-0408">Iron</keyword>
<dbReference type="PRINTS" id="PR00465">
    <property type="entry name" value="EP450IV"/>
</dbReference>
<organism evidence="8 9">
    <name type="scientific">Segnochrobactrum spirostomi</name>
    <dbReference type="NCBI Taxonomy" id="2608987"/>
    <lineage>
        <taxon>Bacteria</taxon>
        <taxon>Pseudomonadati</taxon>
        <taxon>Pseudomonadota</taxon>
        <taxon>Alphaproteobacteria</taxon>
        <taxon>Hyphomicrobiales</taxon>
        <taxon>Segnochrobactraceae</taxon>
        <taxon>Segnochrobactrum</taxon>
    </lineage>
</organism>
<evidence type="ECO:0000256" key="5">
    <source>
        <dbReference type="PIRSR" id="PIRSR602403-1"/>
    </source>
</evidence>
<protein>
    <submittedName>
        <fullName evidence="8">Cytochrome P450</fullName>
    </submittedName>
</protein>
<dbReference type="InterPro" id="IPR001128">
    <property type="entry name" value="Cyt_P450"/>
</dbReference>
<evidence type="ECO:0000256" key="1">
    <source>
        <dbReference type="ARBA" id="ARBA00001971"/>
    </source>
</evidence>
<dbReference type="GO" id="GO:0016705">
    <property type="term" value="F:oxidoreductase activity, acting on paired donors, with incorporation or reduction of molecular oxygen"/>
    <property type="evidence" value="ECO:0007669"/>
    <property type="project" value="InterPro"/>
</dbReference>
<dbReference type="AlphaFoldDB" id="A0A6A7Y1N8"/>
<accession>A0A6A7Y1N8</accession>
<evidence type="ECO:0000256" key="2">
    <source>
        <dbReference type="ARBA" id="ARBA00010617"/>
    </source>
</evidence>
<evidence type="ECO:0000313" key="8">
    <source>
        <dbReference type="EMBL" id="MQT12665.1"/>
    </source>
</evidence>
<dbReference type="InterPro" id="IPR017972">
    <property type="entry name" value="Cyt_P450_CS"/>
</dbReference>
<dbReference type="PROSITE" id="PS00086">
    <property type="entry name" value="CYTOCHROME_P450"/>
    <property type="match status" value="1"/>
</dbReference>
<dbReference type="InterPro" id="IPR002403">
    <property type="entry name" value="Cyt_P450_E_grp-IV"/>
</dbReference>
<comment type="similarity">
    <text evidence="2 6">Belongs to the cytochrome P450 family.</text>
</comment>
<proteinExistence type="inferred from homology"/>
<dbReference type="GO" id="GO:0005506">
    <property type="term" value="F:iron ion binding"/>
    <property type="evidence" value="ECO:0007669"/>
    <property type="project" value="InterPro"/>
</dbReference>
<reference evidence="8 9" key="1">
    <citation type="submission" date="2019-09" db="EMBL/GenBank/DDBJ databases">
        <title>Segnochrobactrum spirostomi gen. nov., sp. nov., isolated from the ciliate Spirostomum cf. yagiui and description of a novel family, Segnochrobactraceae fam. nov. within the order Rhizobiales of the class Alphaproteobacteria.</title>
        <authorList>
            <person name="Akter S."/>
            <person name="Shazib S.U.A."/>
            <person name="Shin M.K."/>
        </authorList>
    </citation>
    <scope>NUCLEOTIDE SEQUENCE [LARGE SCALE GENOMIC DNA]</scope>
    <source>
        <strain evidence="8 9">Sp-1</strain>
    </source>
</reference>
<dbReference type="SUPFAM" id="SSF48264">
    <property type="entry name" value="Cytochrome P450"/>
    <property type="match status" value="1"/>
</dbReference>
<dbReference type="Pfam" id="PF00067">
    <property type="entry name" value="p450"/>
    <property type="match status" value="1"/>
</dbReference>
<keyword evidence="3 5" id="KW-0479">Metal-binding</keyword>
<dbReference type="GO" id="GO:0020037">
    <property type="term" value="F:heme binding"/>
    <property type="evidence" value="ECO:0007669"/>
    <property type="project" value="InterPro"/>
</dbReference>
<sequence>MKHWFSDLVAFQRDPLNFFLDRGKAATEPLVPLAMGPYAVMLVADPELVKPIMKAEEAMIDKGKLIYKLREIIGRSSMTLSGPDHKARRAALHQQLARGLATSYVPQISAIIREQAAALAVEGRFEAHHVTSRLTLRVICNILFGPDVLSAEDETLLIESIKLVEDDLAADIFKVLPDLPWVRARKKARMRHGRAQMMHVVERAKDRAGQASILRALDALKLPPEELGDEVLLLLLAGHHTTGTAAAWLLYHIAADPALAARLAAEARAVSDDTGEAVPSRLPGAATSLAVVREVLRLYPSAWWLSREVKQRMELGGRTLKPGTSLLISPWHMHRDPKYWANPDKFDLERKFAGAAFLPFGAGPRACVGMGVGMLELQLLALEFAAAYELRPLAGPPPGPKPSITLIPPPMLLGLRLREVAPPPTPPSRRSPVSRSDLAKKRENAPATVEPSLVTYLEYALSDVGEIDETAASLLEAAINRLRLVGGLDREGRRAMN</sequence>
<keyword evidence="5 6" id="KW-0349">Heme</keyword>
<dbReference type="Proteomes" id="UP000332515">
    <property type="component" value="Unassembled WGS sequence"/>
</dbReference>
<dbReference type="EMBL" id="VWNA01000001">
    <property type="protein sequence ID" value="MQT12665.1"/>
    <property type="molecule type" value="Genomic_DNA"/>
</dbReference>
<dbReference type="GO" id="GO:0004497">
    <property type="term" value="F:monooxygenase activity"/>
    <property type="evidence" value="ECO:0007669"/>
    <property type="project" value="UniProtKB-KW"/>
</dbReference>
<feature type="region of interest" description="Disordered" evidence="7">
    <location>
        <begin position="418"/>
        <end position="446"/>
    </location>
</feature>
<evidence type="ECO:0000256" key="7">
    <source>
        <dbReference type="SAM" id="MobiDB-lite"/>
    </source>
</evidence>
<gene>
    <name evidence="8" type="ORF">F0357_08360</name>
</gene>
<name>A0A6A7Y1N8_9HYPH</name>
<comment type="cofactor">
    <cofactor evidence="1 5">
        <name>heme</name>
        <dbReference type="ChEBI" id="CHEBI:30413"/>
    </cofactor>
</comment>
<dbReference type="InterPro" id="IPR050121">
    <property type="entry name" value="Cytochrome_P450_monoxygenase"/>
</dbReference>